<proteinExistence type="predicted"/>
<protein>
    <submittedName>
        <fullName evidence="1">Uncharacterized protein</fullName>
    </submittedName>
</protein>
<sequence length="47" mass="5135">MDAATIEDLAFGVRSSRESDGVGRRVCLSEASYAAAEKSEWRMALKI</sequence>
<dbReference type="AlphaFoldDB" id="A0A0F9QX44"/>
<comment type="caution">
    <text evidence="1">The sequence shown here is derived from an EMBL/GenBank/DDBJ whole genome shotgun (WGS) entry which is preliminary data.</text>
</comment>
<reference evidence="1" key="1">
    <citation type="journal article" date="2015" name="Nature">
        <title>Complex archaea that bridge the gap between prokaryotes and eukaryotes.</title>
        <authorList>
            <person name="Spang A."/>
            <person name="Saw J.H."/>
            <person name="Jorgensen S.L."/>
            <person name="Zaremba-Niedzwiedzka K."/>
            <person name="Martijn J."/>
            <person name="Lind A.E."/>
            <person name="van Eijk R."/>
            <person name="Schleper C."/>
            <person name="Guy L."/>
            <person name="Ettema T.J."/>
        </authorList>
    </citation>
    <scope>NUCLEOTIDE SEQUENCE</scope>
</reference>
<evidence type="ECO:0000313" key="1">
    <source>
        <dbReference type="EMBL" id="KKN09713.1"/>
    </source>
</evidence>
<dbReference type="EMBL" id="LAZR01004315">
    <property type="protein sequence ID" value="KKN09713.1"/>
    <property type="molecule type" value="Genomic_DNA"/>
</dbReference>
<gene>
    <name evidence="1" type="ORF">LCGC14_1043930</name>
</gene>
<name>A0A0F9QX44_9ZZZZ</name>
<organism evidence="1">
    <name type="scientific">marine sediment metagenome</name>
    <dbReference type="NCBI Taxonomy" id="412755"/>
    <lineage>
        <taxon>unclassified sequences</taxon>
        <taxon>metagenomes</taxon>
        <taxon>ecological metagenomes</taxon>
    </lineage>
</organism>
<accession>A0A0F9QX44</accession>